<reference evidence="2" key="2">
    <citation type="submission" date="2024-06" db="EMBL/GenBank/DDBJ databases">
        <authorList>
            <person name="Petrova K.O."/>
            <person name="Toshchakov S.V."/>
            <person name="Boltjanskaja Y.V."/>
            <person name="Kevbrin V.V."/>
        </authorList>
    </citation>
    <scope>NUCLEOTIDE SEQUENCE</scope>
    <source>
        <strain evidence="2">Z-710</strain>
    </source>
</reference>
<evidence type="ECO:0000313" key="2">
    <source>
        <dbReference type="EMBL" id="XCI29194.1"/>
    </source>
</evidence>
<evidence type="ECO:0000259" key="1">
    <source>
        <dbReference type="PROSITE" id="PS50112"/>
    </source>
</evidence>
<name>A0AAU8HUX1_9FIRM</name>
<protein>
    <submittedName>
        <fullName evidence="2">PAS domain-containing protein</fullName>
    </submittedName>
</protein>
<organism evidence="2">
    <name type="scientific">Proteinivorax hydrogeniformans</name>
    <dbReference type="NCBI Taxonomy" id="1826727"/>
    <lineage>
        <taxon>Bacteria</taxon>
        <taxon>Bacillati</taxon>
        <taxon>Bacillota</taxon>
        <taxon>Clostridia</taxon>
        <taxon>Eubacteriales</taxon>
        <taxon>Proteinivoracaceae</taxon>
        <taxon>Proteinivorax</taxon>
    </lineage>
</organism>
<gene>
    <name evidence="2" type="ORF">PRVXH_000503</name>
</gene>
<proteinExistence type="predicted"/>
<accession>A0AAU8HUX1</accession>
<dbReference type="SUPFAM" id="SSF55785">
    <property type="entry name" value="PYP-like sensor domain (PAS domain)"/>
    <property type="match status" value="1"/>
</dbReference>
<dbReference type="AlphaFoldDB" id="A0AAU8HUX1"/>
<sequence length="71" mass="7932">MDITSQSKEETIKETERFKAITNNSFDILTITAKDGTILFESLATERVLGYKAGKGVGKNILEFVHPDDRV</sequence>
<feature type="domain" description="PAS" evidence="1">
    <location>
        <begin position="14"/>
        <end position="71"/>
    </location>
</feature>
<dbReference type="GO" id="GO:0006355">
    <property type="term" value="P:regulation of DNA-templated transcription"/>
    <property type="evidence" value="ECO:0007669"/>
    <property type="project" value="InterPro"/>
</dbReference>
<dbReference type="InterPro" id="IPR000014">
    <property type="entry name" value="PAS"/>
</dbReference>
<dbReference type="Pfam" id="PF00989">
    <property type="entry name" value="PAS"/>
    <property type="match status" value="1"/>
</dbReference>
<dbReference type="PROSITE" id="PS50112">
    <property type="entry name" value="PAS"/>
    <property type="match status" value="1"/>
</dbReference>
<dbReference type="Gene3D" id="3.30.450.20">
    <property type="entry name" value="PAS domain"/>
    <property type="match status" value="1"/>
</dbReference>
<dbReference type="EMBL" id="CP159485">
    <property type="protein sequence ID" value="XCI29194.1"/>
    <property type="molecule type" value="Genomic_DNA"/>
</dbReference>
<dbReference type="NCBIfam" id="TIGR00229">
    <property type="entry name" value="sensory_box"/>
    <property type="match status" value="1"/>
</dbReference>
<dbReference type="CDD" id="cd00130">
    <property type="entry name" value="PAS"/>
    <property type="match status" value="1"/>
</dbReference>
<dbReference type="InterPro" id="IPR035965">
    <property type="entry name" value="PAS-like_dom_sf"/>
</dbReference>
<dbReference type="InterPro" id="IPR013767">
    <property type="entry name" value="PAS_fold"/>
</dbReference>
<reference evidence="2" key="1">
    <citation type="journal article" date="2018" name="Antonie Van Leeuwenhoek">
        <title>Proteinivorax hydrogeniformans sp. nov., an anaerobic, haloalkaliphilic bacterium fermenting proteinaceous compounds with high hydrogen production.</title>
        <authorList>
            <person name="Boltyanskaya Y."/>
            <person name="Detkova E."/>
            <person name="Pimenov N."/>
            <person name="Kevbrin V."/>
        </authorList>
    </citation>
    <scope>NUCLEOTIDE SEQUENCE</scope>
    <source>
        <strain evidence="2">Z-710</strain>
    </source>
</reference>
<dbReference type="RefSeq" id="WP_353893742.1">
    <property type="nucleotide sequence ID" value="NZ_CP159485.1"/>
</dbReference>